<evidence type="ECO:0000313" key="6">
    <source>
        <dbReference type="EMBL" id="HIV23120.1"/>
    </source>
</evidence>
<dbReference type="InterPro" id="IPR017896">
    <property type="entry name" value="4Fe4S_Fe-S-bd"/>
</dbReference>
<evidence type="ECO:0000259" key="5">
    <source>
        <dbReference type="PROSITE" id="PS51379"/>
    </source>
</evidence>
<dbReference type="GO" id="GO:0051539">
    <property type="term" value="F:4 iron, 4 sulfur cluster binding"/>
    <property type="evidence" value="ECO:0007669"/>
    <property type="project" value="UniProtKB-KW"/>
</dbReference>
<dbReference type="PANTHER" id="PTHR11493:SF54">
    <property type="entry name" value="ANAEROBIC SULFITE REDUCTASE SUBUNIT C"/>
    <property type="match status" value="1"/>
</dbReference>
<evidence type="ECO:0000256" key="1">
    <source>
        <dbReference type="ARBA" id="ARBA00022485"/>
    </source>
</evidence>
<dbReference type="EMBL" id="DVOS01000039">
    <property type="protein sequence ID" value="HIV23120.1"/>
    <property type="molecule type" value="Genomic_DNA"/>
</dbReference>
<protein>
    <submittedName>
        <fullName evidence="6">4Fe-4S binding protein</fullName>
    </submittedName>
</protein>
<dbReference type="InterPro" id="IPR036136">
    <property type="entry name" value="Nit/Sulf_reduc_fer-like_dom_sf"/>
</dbReference>
<dbReference type="Pfam" id="PF00037">
    <property type="entry name" value="Fer4"/>
    <property type="match status" value="1"/>
</dbReference>
<keyword evidence="4" id="KW-0411">Iron-sulfur</keyword>
<dbReference type="InterPro" id="IPR006067">
    <property type="entry name" value="NO2/SO3_Rdtase_4Fe4S_dom"/>
</dbReference>
<reference evidence="6" key="2">
    <citation type="journal article" date="2021" name="PeerJ">
        <title>Extensive microbial diversity within the chicken gut microbiome revealed by metagenomics and culture.</title>
        <authorList>
            <person name="Gilroy R."/>
            <person name="Ravi A."/>
            <person name="Getino M."/>
            <person name="Pursley I."/>
            <person name="Horton D.L."/>
            <person name="Alikhan N.F."/>
            <person name="Baker D."/>
            <person name="Gharbi K."/>
            <person name="Hall N."/>
            <person name="Watson M."/>
            <person name="Adriaenssens E.M."/>
            <person name="Foster-Nyarko E."/>
            <person name="Jarju S."/>
            <person name="Secka A."/>
            <person name="Antonio M."/>
            <person name="Oren A."/>
            <person name="Chaudhuri R.R."/>
            <person name="La Ragione R."/>
            <person name="Hildebrand F."/>
            <person name="Pallen M.J."/>
        </authorList>
    </citation>
    <scope>NUCLEOTIDE SEQUENCE</scope>
    <source>
        <strain evidence="6">ChiBcec6-7307</strain>
    </source>
</reference>
<dbReference type="Gene3D" id="3.90.480.20">
    <property type="match status" value="1"/>
</dbReference>
<dbReference type="SUPFAM" id="SSF54862">
    <property type="entry name" value="4Fe-4S ferredoxins"/>
    <property type="match status" value="1"/>
</dbReference>
<dbReference type="InterPro" id="IPR005117">
    <property type="entry name" value="NiRdtase/SiRdtase_haem-b_fer"/>
</dbReference>
<dbReference type="InterPro" id="IPR045169">
    <property type="entry name" value="NO2/SO3_Rdtase_4Fe4S_prot"/>
</dbReference>
<dbReference type="GO" id="GO:0016002">
    <property type="term" value="F:sulfite reductase activity"/>
    <property type="evidence" value="ECO:0007669"/>
    <property type="project" value="TreeGrafter"/>
</dbReference>
<dbReference type="InterPro" id="IPR045854">
    <property type="entry name" value="NO2/SO3_Rdtase_4Fe4S_sf"/>
</dbReference>
<dbReference type="GO" id="GO:0050311">
    <property type="term" value="F:sulfite reductase (ferredoxin) activity"/>
    <property type="evidence" value="ECO:0007669"/>
    <property type="project" value="TreeGrafter"/>
</dbReference>
<feature type="domain" description="4Fe-4S ferredoxin-type" evidence="5">
    <location>
        <begin position="165"/>
        <end position="196"/>
    </location>
</feature>
<dbReference type="SUPFAM" id="SSF56014">
    <property type="entry name" value="Nitrite and sulphite reductase 4Fe-4S domain-like"/>
    <property type="match status" value="1"/>
</dbReference>
<dbReference type="GO" id="GO:0000103">
    <property type="term" value="P:sulfate assimilation"/>
    <property type="evidence" value="ECO:0007669"/>
    <property type="project" value="TreeGrafter"/>
</dbReference>
<dbReference type="Pfam" id="PF03460">
    <property type="entry name" value="NIR_SIR_ferr"/>
    <property type="match status" value="1"/>
</dbReference>
<dbReference type="GO" id="GO:0009337">
    <property type="term" value="C:sulfite reductase complex (NADPH)"/>
    <property type="evidence" value="ECO:0007669"/>
    <property type="project" value="TreeGrafter"/>
</dbReference>
<evidence type="ECO:0000256" key="3">
    <source>
        <dbReference type="ARBA" id="ARBA00023004"/>
    </source>
</evidence>
<dbReference type="AlphaFoldDB" id="A0A9D1NZI0"/>
<evidence type="ECO:0000313" key="7">
    <source>
        <dbReference type="Proteomes" id="UP000886889"/>
    </source>
</evidence>
<reference evidence="6" key="1">
    <citation type="submission" date="2020-10" db="EMBL/GenBank/DDBJ databases">
        <authorList>
            <person name="Gilroy R."/>
        </authorList>
    </citation>
    <scope>NUCLEOTIDE SEQUENCE</scope>
    <source>
        <strain evidence="6">ChiBcec6-7307</strain>
    </source>
</reference>
<feature type="domain" description="4Fe-4S ferredoxin-type" evidence="5">
    <location>
        <begin position="198"/>
        <end position="225"/>
    </location>
</feature>
<accession>A0A9D1NZI0</accession>
<dbReference type="Gene3D" id="3.30.413.10">
    <property type="entry name" value="Sulfite Reductase Hemoprotein, domain 1"/>
    <property type="match status" value="1"/>
</dbReference>
<dbReference type="GO" id="GO:0046872">
    <property type="term" value="F:metal ion binding"/>
    <property type="evidence" value="ECO:0007669"/>
    <property type="project" value="UniProtKB-KW"/>
</dbReference>
<dbReference type="Gene3D" id="3.30.70.20">
    <property type="match status" value="1"/>
</dbReference>
<sequence length="317" mass="34780">MATLTISQEDEKRVKAMGFLSNKGTDNFSARIITVNGKITAAQQRCIADAAEKYGNGTVTYTTRLTVEVPGIPYEKIEEFQQFIAKEGLVTGGTGSQVRPVVSCKGTTCQYGLLDSFGISEEIHKRFYEGYHGVKLPHKFKIAVGGCPNNCVKPDLNDLGIIGQRVPNFDEDSCNGCKKCTVEAVCPVKAAKVVDGLLEINKDICNNCGRCIGSCRFDAIEDGTYGYKIYIGGRWGKKIAQGRALGKIFTSKEEALDVIEKAILLFREQGETGERFARTIERLGFENVEKQLLSNDLLERKQQILDAQLHLTGGATC</sequence>
<dbReference type="SUPFAM" id="SSF55124">
    <property type="entry name" value="Nitrite/Sulfite reductase N-terminal domain-like"/>
    <property type="match status" value="1"/>
</dbReference>
<evidence type="ECO:0000256" key="2">
    <source>
        <dbReference type="ARBA" id="ARBA00022723"/>
    </source>
</evidence>
<gene>
    <name evidence="6" type="ORF">IAC80_04185</name>
</gene>
<dbReference type="PANTHER" id="PTHR11493">
    <property type="entry name" value="SULFITE REDUCTASE [NADPH] SUBUNIT BETA-RELATED"/>
    <property type="match status" value="1"/>
</dbReference>
<dbReference type="PROSITE" id="PS51379">
    <property type="entry name" value="4FE4S_FER_2"/>
    <property type="match status" value="2"/>
</dbReference>
<organism evidence="6 7">
    <name type="scientific">Candidatus Merdiplasma excrementigallinarum</name>
    <dbReference type="NCBI Taxonomy" id="2840864"/>
    <lineage>
        <taxon>Bacteria</taxon>
        <taxon>Bacillati</taxon>
        <taxon>Bacillota</taxon>
        <taxon>Clostridia</taxon>
        <taxon>Lachnospirales</taxon>
        <taxon>Lachnospiraceae</taxon>
        <taxon>Lachnospiraceae incertae sedis</taxon>
        <taxon>Candidatus Merdiplasma</taxon>
    </lineage>
</organism>
<dbReference type="Proteomes" id="UP000886889">
    <property type="component" value="Unassembled WGS sequence"/>
</dbReference>
<dbReference type="Pfam" id="PF01077">
    <property type="entry name" value="NIR_SIR"/>
    <property type="match status" value="1"/>
</dbReference>
<keyword evidence="3" id="KW-0408">Iron</keyword>
<comment type="caution">
    <text evidence="6">The sequence shown here is derived from an EMBL/GenBank/DDBJ whole genome shotgun (WGS) entry which is preliminary data.</text>
</comment>
<keyword evidence="1" id="KW-0004">4Fe-4S</keyword>
<dbReference type="GO" id="GO:0020037">
    <property type="term" value="F:heme binding"/>
    <property type="evidence" value="ECO:0007669"/>
    <property type="project" value="InterPro"/>
</dbReference>
<name>A0A9D1NZI0_9FIRM</name>
<evidence type="ECO:0000256" key="4">
    <source>
        <dbReference type="ARBA" id="ARBA00023014"/>
    </source>
</evidence>
<keyword evidence="2" id="KW-0479">Metal-binding</keyword>
<proteinExistence type="predicted"/>